<evidence type="ECO:0000313" key="3">
    <source>
        <dbReference type="Proteomes" id="UP001153069"/>
    </source>
</evidence>
<proteinExistence type="predicted"/>
<dbReference type="AlphaFoldDB" id="A0A9N8D8W7"/>
<sequence length="537" mass="61347">MHYFYVPIVDGDPEATAVERNYQRSELYRVVNVPRQDDLEAVKTACEKDPTSCNDFAINDAFRQGASVEVLLFLTNKAKEQPRYGVHYPICPMIPIEFREAGISFPMLDNEQQVQTLKRLKDWFDSFPQAKFCNTEYPKCSPFNVVLFSTVLPPELLDYMVETHPEGTGYLDLSDTEHDRTTFPVENYTRILDERRMAAVDAMMGKVHGFDSGDHERSGQEWARLLSNLVRGDSGPREVVLQIGDFESTVPYEEWIAPVKQQLKDRGSAITEFCFQPTSDDVSLNLSIFSLFPHMKCLKRLFLEDLSDVNAIRSVCELVEVGYLEDLVVNAPYDEKLLLLPLLDAINKSAVFSNLRIRGCHDTEAEAYQEKLLEMLQSNTRLELALVTKLPFDKKDQTDFNAMHDCREFMTDYNNCWDFLGDDGNDLLQKKLTYWTLLNICGRTAATETSLEGFVDVVSMEEIADKVAFLKYSWDTEEEELLADEYGQLIVTNMQFGLLREAPSLWSLPKEQSTGGRSGKRTNLAMESTSTKKSKHE</sequence>
<feature type="region of interest" description="Disordered" evidence="1">
    <location>
        <begin position="509"/>
        <end position="537"/>
    </location>
</feature>
<evidence type="ECO:0000313" key="2">
    <source>
        <dbReference type="EMBL" id="CAB9498502.1"/>
    </source>
</evidence>
<name>A0A9N8D8W7_9STRA</name>
<evidence type="ECO:0000256" key="1">
    <source>
        <dbReference type="SAM" id="MobiDB-lite"/>
    </source>
</evidence>
<gene>
    <name evidence="2" type="ORF">SEMRO_39_G024310.1</name>
</gene>
<dbReference type="Proteomes" id="UP001153069">
    <property type="component" value="Unassembled WGS sequence"/>
</dbReference>
<organism evidence="2 3">
    <name type="scientific">Seminavis robusta</name>
    <dbReference type="NCBI Taxonomy" id="568900"/>
    <lineage>
        <taxon>Eukaryota</taxon>
        <taxon>Sar</taxon>
        <taxon>Stramenopiles</taxon>
        <taxon>Ochrophyta</taxon>
        <taxon>Bacillariophyta</taxon>
        <taxon>Bacillariophyceae</taxon>
        <taxon>Bacillariophycidae</taxon>
        <taxon>Naviculales</taxon>
        <taxon>Naviculaceae</taxon>
        <taxon>Seminavis</taxon>
    </lineage>
</organism>
<reference evidence="2" key="1">
    <citation type="submission" date="2020-06" db="EMBL/GenBank/DDBJ databases">
        <authorList>
            <consortium name="Plant Systems Biology data submission"/>
        </authorList>
    </citation>
    <scope>NUCLEOTIDE SEQUENCE</scope>
    <source>
        <strain evidence="2">D6</strain>
    </source>
</reference>
<dbReference type="EMBL" id="CAICTM010000039">
    <property type="protein sequence ID" value="CAB9498502.1"/>
    <property type="molecule type" value="Genomic_DNA"/>
</dbReference>
<accession>A0A9N8D8W7</accession>
<keyword evidence="3" id="KW-1185">Reference proteome</keyword>
<comment type="caution">
    <text evidence="2">The sequence shown here is derived from an EMBL/GenBank/DDBJ whole genome shotgun (WGS) entry which is preliminary data.</text>
</comment>
<protein>
    <submittedName>
        <fullName evidence="2">Uncharacterized protein</fullName>
    </submittedName>
</protein>